<dbReference type="InterPro" id="IPR008884">
    <property type="entry name" value="TylF_MeTrfase"/>
</dbReference>
<dbReference type="CDD" id="cd02440">
    <property type="entry name" value="AdoMet_MTases"/>
    <property type="match status" value="1"/>
</dbReference>
<protein>
    <recommendedName>
        <fullName evidence="3">Methyltransferase domain-containing protein</fullName>
    </recommendedName>
</protein>
<accession>A0A1G2QBA1</accession>
<comment type="caution">
    <text evidence="1">The sequence shown here is derived from an EMBL/GenBank/DDBJ whole genome shotgun (WGS) entry which is preliminary data.</text>
</comment>
<proteinExistence type="predicted"/>
<dbReference type="PANTHER" id="PTHR40036">
    <property type="entry name" value="MACROCIN O-METHYLTRANSFERASE"/>
    <property type="match status" value="1"/>
</dbReference>
<dbReference type="AlphaFoldDB" id="A0A1G2QBA1"/>
<sequence length="434" mass="50056">MTIRQLTKKLFRLSDWLALKRIEPYTMVGHNRLYDLIGLLKLMERNNLTGAVVECGVWKGGAAAIMAREIKRHGYHRHLWLFDSFAGLPSPSSVDGPVAAKQYQIDRGESSVTDVESALAKFKIDFNQVSIIPGWFDQTLPAKREAIGSIALLRLDSDWYQSTKTCLANLYEQVVPGGYVVVDDYGSWPGAKQAVDEFLASRPTERINLRPLADGSVFWIKSVTLPKPEYWSGETQKYREPHLRLKRLAGEINRLPLKTGTVLDLGCGPGTLGRLVDRSRFEYFGVDVFKQELATGAYGQFDLDHDDWDRFSFQQKFDVVVLSGVLEYLTPERIEELLRFIRQNLVKPETTLFVTYTNFEHYFRRPINYHPAWAVTWPIKKMLLALTGTGFQLIKKYPSYYFVLNRRLFSPRVWLPWLSRRFGRQIIFILKLSD</sequence>
<dbReference type="SUPFAM" id="SSF53335">
    <property type="entry name" value="S-adenosyl-L-methionine-dependent methyltransferases"/>
    <property type="match status" value="2"/>
</dbReference>
<evidence type="ECO:0008006" key="3">
    <source>
        <dbReference type="Google" id="ProtNLM"/>
    </source>
</evidence>
<dbReference type="Proteomes" id="UP000176494">
    <property type="component" value="Unassembled WGS sequence"/>
</dbReference>
<dbReference type="EMBL" id="MHTG01000018">
    <property type="protein sequence ID" value="OHA57252.1"/>
    <property type="molecule type" value="Genomic_DNA"/>
</dbReference>
<reference evidence="1 2" key="1">
    <citation type="journal article" date="2016" name="Nat. Commun.">
        <title>Thousands of microbial genomes shed light on interconnected biogeochemical processes in an aquifer system.</title>
        <authorList>
            <person name="Anantharaman K."/>
            <person name="Brown C.T."/>
            <person name="Hug L.A."/>
            <person name="Sharon I."/>
            <person name="Castelle C.J."/>
            <person name="Probst A.J."/>
            <person name="Thomas B.C."/>
            <person name="Singh A."/>
            <person name="Wilkins M.J."/>
            <person name="Karaoz U."/>
            <person name="Brodie E.L."/>
            <person name="Williams K.H."/>
            <person name="Hubbard S.S."/>
            <person name="Banfield J.F."/>
        </authorList>
    </citation>
    <scope>NUCLEOTIDE SEQUENCE [LARGE SCALE GENOMIC DNA]</scope>
</reference>
<organism evidence="1 2">
    <name type="scientific">Candidatus Vogelbacteria bacterium GWA1_51_14</name>
    <dbReference type="NCBI Taxonomy" id="1802435"/>
    <lineage>
        <taxon>Bacteria</taxon>
        <taxon>Candidatus Vogeliibacteriota</taxon>
    </lineage>
</organism>
<dbReference type="STRING" id="1802435.A2114_02715"/>
<dbReference type="InterPro" id="IPR029063">
    <property type="entry name" value="SAM-dependent_MTases_sf"/>
</dbReference>
<dbReference type="Gene3D" id="3.40.50.150">
    <property type="entry name" value="Vaccinia Virus protein VP39"/>
    <property type="match status" value="2"/>
</dbReference>
<name>A0A1G2QBA1_9BACT</name>
<dbReference type="Pfam" id="PF13489">
    <property type="entry name" value="Methyltransf_23"/>
    <property type="match status" value="1"/>
</dbReference>
<dbReference type="PANTHER" id="PTHR40036:SF1">
    <property type="entry name" value="MACROCIN O-METHYLTRANSFERASE"/>
    <property type="match status" value="1"/>
</dbReference>
<evidence type="ECO:0000313" key="2">
    <source>
        <dbReference type="Proteomes" id="UP000176494"/>
    </source>
</evidence>
<evidence type="ECO:0000313" key="1">
    <source>
        <dbReference type="EMBL" id="OHA57252.1"/>
    </source>
</evidence>
<gene>
    <name evidence="1" type="ORF">A2114_02715</name>
</gene>
<dbReference type="Pfam" id="PF05711">
    <property type="entry name" value="TylF"/>
    <property type="match status" value="1"/>
</dbReference>